<gene>
    <name evidence="8 10" type="primary">tadA</name>
    <name evidence="10" type="ORF">RSDT_0938</name>
</gene>
<dbReference type="HAMAP" id="MF_00972">
    <property type="entry name" value="tRNA_aden_deaminase"/>
    <property type="match status" value="1"/>
</dbReference>
<dbReference type="NCBIfam" id="NF008113">
    <property type="entry name" value="PRK10860.1"/>
    <property type="match status" value="1"/>
</dbReference>
<evidence type="ECO:0000256" key="8">
    <source>
        <dbReference type="HAMAP-Rule" id="MF_00972"/>
    </source>
</evidence>
<sequence length="172" mass="17947">MTALPHVFEPSGPVPAPPAGRTWEGLMDMALALARKGASAGETPVGALLAGPEGHVLAQAHNAPIRLHDPTAHAEILALRAAGARLHNYRLNNCTLIVTLEPCPMCAAALVHARVGGLVFGAADAQAGAVISRAEYLDVPFCNHKVWHMGGIRAQACADLLRDFFAARRAAG</sequence>
<feature type="binding site" evidence="8">
    <location>
        <position position="103"/>
    </location>
    <ligand>
        <name>Zn(2+)</name>
        <dbReference type="ChEBI" id="CHEBI:29105"/>
        <note>catalytic</note>
    </ligand>
</feature>
<keyword evidence="3 8" id="KW-0819">tRNA processing</keyword>
<dbReference type="GO" id="GO:0002100">
    <property type="term" value="P:tRNA wobble adenosine to inosine editing"/>
    <property type="evidence" value="ECO:0007669"/>
    <property type="project" value="UniProtKB-UniRule"/>
</dbReference>
<feature type="binding site" evidence="8">
    <location>
        <position position="73"/>
    </location>
    <ligand>
        <name>Zn(2+)</name>
        <dbReference type="ChEBI" id="CHEBI:29105"/>
        <note>catalytic</note>
    </ligand>
</feature>
<dbReference type="PROSITE" id="PS51747">
    <property type="entry name" value="CYT_DCMP_DEAMINASES_2"/>
    <property type="match status" value="1"/>
</dbReference>
<keyword evidence="6 8" id="KW-0862">Zinc</keyword>
<dbReference type="PANTHER" id="PTHR11079:SF202">
    <property type="entry name" value="TRNA-SPECIFIC ADENOSINE DEAMINASE"/>
    <property type="match status" value="1"/>
</dbReference>
<comment type="subunit">
    <text evidence="2 8">Homodimer.</text>
</comment>
<evidence type="ECO:0000256" key="6">
    <source>
        <dbReference type="ARBA" id="ARBA00022833"/>
    </source>
</evidence>
<organism evidence="10 11">
    <name type="scientific">Candidatus Desulfovibrio trichonymphae</name>
    <dbReference type="NCBI Taxonomy" id="1725232"/>
    <lineage>
        <taxon>Bacteria</taxon>
        <taxon>Pseudomonadati</taxon>
        <taxon>Thermodesulfobacteriota</taxon>
        <taxon>Desulfovibrionia</taxon>
        <taxon>Desulfovibrionales</taxon>
        <taxon>Desulfovibrionaceae</taxon>
        <taxon>Desulfovibrio</taxon>
    </lineage>
</organism>
<dbReference type="PROSITE" id="PS00903">
    <property type="entry name" value="CYT_DCMP_DEAMINASES_1"/>
    <property type="match status" value="1"/>
</dbReference>
<comment type="function">
    <text evidence="8">Catalyzes the deamination of adenosine to inosine at the wobble position 34 of tRNA(Arg2).</text>
</comment>
<evidence type="ECO:0000256" key="1">
    <source>
        <dbReference type="ARBA" id="ARBA00010669"/>
    </source>
</evidence>
<evidence type="ECO:0000256" key="4">
    <source>
        <dbReference type="ARBA" id="ARBA00022723"/>
    </source>
</evidence>
<comment type="similarity">
    <text evidence="1">Belongs to the cytidine and deoxycytidylate deaminase family. ADAT2 subfamily.</text>
</comment>
<dbReference type="InterPro" id="IPR002125">
    <property type="entry name" value="CMP_dCMP_dom"/>
</dbReference>
<dbReference type="PANTHER" id="PTHR11079">
    <property type="entry name" value="CYTOSINE DEAMINASE FAMILY MEMBER"/>
    <property type="match status" value="1"/>
</dbReference>
<dbReference type="RefSeq" id="WP_331712856.1">
    <property type="nucleotide sequence ID" value="NZ_AP017368.1"/>
</dbReference>
<dbReference type="Pfam" id="PF00383">
    <property type="entry name" value="dCMP_cyt_deam_1"/>
    <property type="match status" value="1"/>
</dbReference>
<dbReference type="InterPro" id="IPR016193">
    <property type="entry name" value="Cytidine_deaminase-like"/>
</dbReference>
<dbReference type="KEGG" id="dtr:RSDT_0938"/>
<evidence type="ECO:0000313" key="10">
    <source>
        <dbReference type="EMBL" id="BAV92450.1"/>
    </source>
</evidence>
<dbReference type="CDD" id="cd01285">
    <property type="entry name" value="nucleoside_deaminase"/>
    <property type="match status" value="1"/>
</dbReference>
<dbReference type="InterPro" id="IPR028883">
    <property type="entry name" value="tRNA_aden_deaminase"/>
</dbReference>
<keyword evidence="11" id="KW-1185">Reference proteome</keyword>
<accession>A0A1J1DRI2</accession>
<keyword evidence="5 8" id="KW-0378">Hydrolase</keyword>
<name>A0A1J1DRI2_9BACT</name>
<evidence type="ECO:0000313" key="11">
    <source>
        <dbReference type="Proteomes" id="UP000242645"/>
    </source>
</evidence>
<dbReference type="SUPFAM" id="SSF53927">
    <property type="entry name" value="Cytidine deaminase-like"/>
    <property type="match status" value="1"/>
</dbReference>
<dbReference type="GO" id="GO:0008270">
    <property type="term" value="F:zinc ion binding"/>
    <property type="evidence" value="ECO:0007669"/>
    <property type="project" value="UniProtKB-UniRule"/>
</dbReference>
<comment type="cofactor">
    <cofactor evidence="8">
        <name>Zn(2+)</name>
        <dbReference type="ChEBI" id="CHEBI:29105"/>
    </cofactor>
    <text evidence="8">Binds 1 zinc ion per subunit.</text>
</comment>
<dbReference type="AlphaFoldDB" id="A0A1J1DRI2"/>
<reference evidence="10 11" key="1">
    <citation type="journal article" date="2017" name="ISME J.">
        <title>Genome of 'Ca. Desulfovibrio trichonymphae', an H2-oxidizing bacterium in a tripartite symbiotic system within a protist cell in the termite gut.</title>
        <authorList>
            <person name="Kuwahara H."/>
            <person name="Yuki M."/>
            <person name="Izawa K."/>
            <person name="Ohkuma M."/>
            <person name="Hongoh Y."/>
        </authorList>
    </citation>
    <scope>NUCLEOTIDE SEQUENCE [LARGE SCALE GENOMIC DNA]</scope>
    <source>
        <strain evidence="10 11">Rs-N31</strain>
    </source>
</reference>
<dbReference type="EC" id="3.5.4.33" evidence="8"/>
<proteinExistence type="inferred from homology"/>
<dbReference type="InterPro" id="IPR016192">
    <property type="entry name" value="APOBEC/CMP_deaminase_Zn-bd"/>
</dbReference>
<evidence type="ECO:0000256" key="5">
    <source>
        <dbReference type="ARBA" id="ARBA00022801"/>
    </source>
</evidence>
<evidence type="ECO:0000256" key="7">
    <source>
        <dbReference type="ARBA" id="ARBA00048045"/>
    </source>
</evidence>
<feature type="active site" description="Proton donor" evidence="8">
    <location>
        <position position="75"/>
    </location>
</feature>
<dbReference type="GO" id="GO:0052717">
    <property type="term" value="F:tRNA-specific adenosine-34 deaminase activity"/>
    <property type="evidence" value="ECO:0007669"/>
    <property type="project" value="UniProtKB-UniRule"/>
</dbReference>
<dbReference type="Gene3D" id="3.40.140.10">
    <property type="entry name" value="Cytidine Deaminase, domain 2"/>
    <property type="match status" value="1"/>
</dbReference>
<evidence type="ECO:0000259" key="9">
    <source>
        <dbReference type="PROSITE" id="PS51747"/>
    </source>
</evidence>
<protein>
    <recommendedName>
        <fullName evidence="8">tRNA-specific adenosine deaminase</fullName>
        <ecNumber evidence="8">3.5.4.33</ecNumber>
    </recommendedName>
</protein>
<dbReference type="Proteomes" id="UP000242645">
    <property type="component" value="Chromosome"/>
</dbReference>
<feature type="binding site" evidence="8">
    <location>
        <position position="106"/>
    </location>
    <ligand>
        <name>Zn(2+)</name>
        <dbReference type="ChEBI" id="CHEBI:29105"/>
        <note>catalytic</note>
    </ligand>
</feature>
<evidence type="ECO:0000256" key="3">
    <source>
        <dbReference type="ARBA" id="ARBA00022694"/>
    </source>
</evidence>
<keyword evidence="4 8" id="KW-0479">Metal-binding</keyword>
<dbReference type="EMBL" id="AP017368">
    <property type="protein sequence ID" value="BAV92450.1"/>
    <property type="molecule type" value="Genomic_DNA"/>
</dbReference>
<feature type="domain" description="CMP/dCMP-type deaminase" evidence="9">
    <location>
        <begin position="21"/>
        <end position="131"/>
    </location>
</feature>
<comment type="catalytic activity">
    <reaction evidence="7 8">
        <text>adenosine(34) in tRNA + H2O + H(+) = inosine(34) in tRNA + NH4(+)</text>
        <dbReference type="Rhea" id="RHEA:43168"/>
        <dbReference type="Rhea" id="RHEA-COMP:10373"/>
        <dbReference type="Rhea" id="RHEA-COMP:10374"/>
        <dbReference type="ChEBI" id="CHEBI:15377"/>
        <dbReference type="ChEBI" id="CHEBI:15378"/>
        <dbReference type="ChEBI" id="CHEBI:28938"/>
        <dbReference type="ChEBI" id="CHEBI:74411"/>
        <dbReference type="ChEBI" id="CHEBI:82852"/>
        <dbReference type="EC" id="3.5.4.33"/>
    </reaction>
</comment>
<evidence type="ECO:0000256" key="2">
    <source>
        <dbReference type="ARBA" id="ARBA00011738"/>
    </source>
</evidence>